<dbReference type="GO" id="GO:0005524">
    <property type="term" value="F:ATP binding"/>
    <property type="evidence" value="ECO:0007669"/>
    <property type="project" value="UniProtKB-KW"/>
</dbReference>
<dbReference type="Pfam" id="PF02518">
    <property type="entry name" value="HATPase_c"/>
    <property type="match status" value="1"/>
</dbReference>
<evidence type="ECO:0000259" key="14">
    <source>
        <dbReference type="PROSITE" id="PS50109"/>
    </source>
</evidence>
<keyword evidence="12 13" id="KW-0472">Membrane</keyword>
<dbReference type="SMART" id="SM00388">
    <property type="entry name" value="HisKA"/>
    <property type="match status" value="1"/>
</dbReference>
<dbReference type="InterPro" id="IPR052023">
    <property type="entry name" value="Histidine_kinase_KdpD"/>
</dbReference>
<evidence type="ECO:0000256" key="13">
    <source>
        <dbReference type="SAM" id="Phobius"/>
    </source>
</evidence>
<dbReference type="GO" id="GO:0005886">
    <property type="term" value="C:plasma membrane"/>
    <property type="evidence" value="ECO:0007669"/>
    <property type="project" value="TreeGrafter"/>
</dbReference>
<evidence type="ECO:0000313" key="15">
    <source>
        <dbReference type="EMBL" id="SEM77397.1"/>
    </source>
</evidence>
<dbReference type="Pfam" id="PF00512">
    <property type="entry name" value="HisKA"/>
    <property type="match status" value="1"/>
</dbReference>
<dbReference type="InterPro" id="IPR038318">
    <property type="entry name" value="KdpD_sf"/>
</dbReference>
<proteinExistence type="predicted"/>
<dbReference type="GO" id="GO:0000155">
    <property type="term" value="F:phosphorelay sensor kinase activity"/>
    <property type="evidence" value="ECO:0007669"/>
    <property type="project" value="InterPro"/>
</dbReference>
<dbReference type="RefSeq" id="WP_242943103.1">
    <property type="nucleotide sequence ID" value="NZ_FOCG01000001.1"/>
</dbReference>
<dbReference type="SMART" id="SM00387">
    <property type="entry name" value="HATPase_c"/>
    <property type="match status" value="1"/>
</dbReference>
<dbReference type="CDD" id="cd00075">
    <property type="entry name" value="HATPase"/>
    <property type="match status" value="1"/>
</dbReference>
<keyword evidence="10 13" id="KW-1133">Transmembrane helix</keyword>
<evidence type="ECO:0000256" key="1">
    <source>
        <dbReference type="ARBA" id="ARBA00000085"/>
    </source>
</evidence>
<evidence type="ECO:0000256" key="2">
    <source>
        <dbReference type="ARBA" id="ARBA00004141"/>
    </source>
</evidence>
<dbReference type="InterPro" id="IPR004358">
    <property type="entry name" value="Sig_transdc_His_kin-like_C"/>
</dbReference>
<dbReference type="Pfam" id="PF13493">
    <property type="entry name" value="DUF4118"/>
    <property type="match status" value="1"/>
</dbReference>
<dbReference type="Proteomes" id="UP000199158">
    <property type="component" value="Unassembled WGS sequence"/>
</dbReference>
<dbReference type="EC" id="2.7.13.3" evidence="3"/>
<reference evidence="15 16" key="1">
    <citation type="submission" date="2016-10" db="EMBL/GenBank/DDBJ databases">
        <authorList>
            <person name="de Groot N.N."/>
        </authorList>
    </citation>
    <scope>NUCLEOTIDE SEQUENCE [LARGE SCALE GENOMIC DNA]</scope>
    <source>
        <strain evidence="15 16">CGMCC 1.5070</strain>
    </source>
</reference>
<dbReference type="PROSITE" id="PS50109">
    <property type="entry name" value="HIS_KIN"/>
    <property type="match status" value="1"/>
</dbReference>
<dbReference type="InterPro" id="IPR003594">
    <property type="entry name" value="HATPase_dom"/>
</dbReference>
<evidence type="ECO:0000256" key="5">
    <source>
        <dbReference type="ARBA" id="ARBA00022679"/>
    </source>
</evidence>
<dbReference type="Gene3D" id="1.20.120.620">
    <property type="entry name" value="Backbone structure of the membrane domain of e. Coli histidine kinase receptor kdpd"/>
    <property type="match status" value="1"/>
</dbReference>
<evidence type="ECO:0000256" key="8">
    <source>
        <dbReference type="ARBA" id="ARBA00022777"/>
    </source>
</evidence>
<keyword evidence="5" id="KW-0808">Transferase</keyword>
<organism evidence="15 16">
    <name type="scientific">Hydrogenoanaerobacterium saccharovorans</name>
    <dbReference type="NCBI Taxonomy" id="474960"/>
    <lineage>
        <taxon>Bacteria</taxon>
        <taxon>Bacillati</taxon>
        <taxon>Bacillota</taxon>
        <taxon>Clostridia</taxon>
        <taxon>Eubacteriales</taxon>
        <taxon>Oscillospiraceae</taxon>
        <taxon>Hydrogenoanaerobacterium</taxon>
    </lineage>
</organism>
<dbReference type="InterPro" id="IPR003661">
    <property type="entry name" value="HisK_dim/P_dom"/>
</dbReference>
<dbReference type="PANTHER" id="PTHR45569">
    <property type="entry name" value="SENSOR PROTEIN KDPD"/>
    <property type="match status" value="1"/>
</dbReference>
<evidence type="ECO:0000256" key="4">
    <source>
        <dbReference type="ARBA" id="ARBA00022553"/>
    </source>
</evidence>
<feature type="domain" description="Histidine kinase" evidence="14">
    <location>
        <begin position="300"/>
        <end position="517"/>
    </location>
</feature>
<evidence type="ECO:0000256" key="11">
    <source>
        <dbReference type="ARBA" id="ARBA00023012"/>
    </source>
</evidence>
<evidence type="ECO:0000256" key="6">
    <source>
        <dbReference type="ARBA" id="ARBA00022692"/>
    </source>
</evidence>
<dbReference type="Gene3D" id="1.10.287.130">
    <property type="match status" value="1"/>
</dbReference>
<dbReference type="CDD" id="cd00082">
    <property type="entry name" value="HisKA"/>
    <property type="match status" value="1"/>
</dbReference>
<keyword evidence="16" id="KW-1185">Reference proteome</keyword>
<evidence type="ECO:0000256" key="3">
    <source>
        <dbReference type="ARBA" id="ARBA00012438"/>
    </source>
</evidence>
<dbReference type="InterPro" id="IPR025201">
    <property type="entry name" value="KdpD_TM"/>
</dbReference>
<keyword evidence="6 13" id="KW-0812">Transmembrane</keyword>
<dbReference type="STRING" id="474960.SAMN05216180_1693"/>
<evidence type="ECO:0000256" key="7">
    <source>
        <dbReference type="ARBA" id="ARBA00022741"/>
    </source>
</evidence>
<dbReference type="InterPro" id="IPR029016">
    <property type="entry name" value="GAF-like_dom_sf"/>
</dbReference>
<comment type="catalytic activity">
    <reaction evidence="1">
        <text>ATP + protein L-histidine = ADP + protein N-phospho-L-histidine.</text>
        <dbReference type="EC" id="2.7.13.3"/>
    </reaction>
</comment>
<dbReference type="InterPro" id="IPR005467">
    <property type="entry name" value="His_kinase_dom"/>
</dbReference>
<dbReference type="EMBL" id="FOCG01000001">
    <property type="protein sequence ID" value="SEM77397.1"/>
    <property type="molecule type" value="Genomic_DNA"/>
</dbReference>
<keyword evidence="4" id="KW-0597">Phosphoprotein</keyword>
<feature type="transmembrane region" description="Helical" evidence="13">
    <location>
        <begin position="69"/>
        <end position="87"/>
    </location>
</feature>
<keyword evidence="11" id="KW-0902">Two-component regulatory system</keyword>
<dbReference type="InterPro" id="IPR036890">
    <property type="entry name" value="HATPase_C_sf"/>
</dbReference>
<dbReference type="Gene3D" id="3.30.450.40">
    <property type="match status" value="1"/>
</dbReference>
<dbReference type="SUPFAM" id="SSF55874">
    <property type="entry name" value="ATPase domain of HSP90 chaperone/DNA topoisomerase II/histidine kinase"/>
    <property type="match status" value="1"/>
</dbReference>
<evidence type="ECO:0000256" key="10">
    <source>
        <dbReference type="ARBA" id="ARBA00022989"/>
    </source>
</evidence>
<feature type="transmembrane region" description="Helical" evidence="13">
    <location>
        <begin position="99"/>
        <end position="122"/>
    </location>
</feature>
<gene>
    <name evidence="15" type="ORF">SAMN05216180_1693</name>
</gene>
<sequence length="521" mass="58235">MANKHKGFFTHKKLPKWMQHDVVKTLLVLLAATILSIVLHRFFISFDNVSMIVIYILAVVFVSRITTGYFWGICASIAGVIGVNFFFTFPYSTLDFTRAGYPITFISMLLVSLITSAMTAQITKQARQSALRELRTEKLYEISKQLLVTRGLDNIIHLTLDCLYDIFHRPIIFYTDDPQRGCSGKIIGASPNQELILQSSNERFAVHWVFVNNQYAGTGTDVCTKAYGLYVPVVSQKQVLGVVGLLYDDGTVPEPDQMTFLDMMASQIAMALERQHLSDKQRKILVESEKEKMRSNLLRAISHDLRTPLTSILGASSAILENKDQLDAQTHDKLVDDIREDSQWLIRMVENLLSVTRISEGDATVRKSPEAAEEIVADAITRVKSRFPKQTVQVRVPDEFLLVPMDATLIEQVIINLLENAIKHSGKDAPIELTVTREENFAVFEVRDHGKGISQADIPYLFEGYEVRGQRSSDSSRGMGIGLSICNSIVRAHGGKITVTNKQSGGASFTFTLPIDEGVKP</sequence>
<keyword evidence="7" id="KW-0547">Nucleotide-binding</keyword>
<comment type="subcellular location">
    <subcellularLocation>
        <location evidence="2">Membrane</location>
        <topology evidence="2">Multi-pass membrane protein</topology>
    </subcellularLocation>
</comment>
<accession>A0A1H8B6C5</accession>
<keyword evidence="8 15" id="KW-0418">Kinase</keyword>
<dbReference type="FunFam" id="3.30.565.10:FF:000006">
    <property type="entry name" value="Sensor histidine kinase WalK"/>
    <property type="match status" value="1"/>
</dbReference>
<keyword evidence="9" id="KW-0067">ATP-binding</keyword>
<feature type="transmembrane region" description="Helical" evidence="13">
    <location>
        <begin position="21"/>
        <end position="39"/>
    </location>
</feature>
<dbReference type="AlphaFoldDB" id="A0A1H8B6C5"/>
<dbReference type="PANTHER" id="PTHR45569:SF1">
    <property type="entry name" value="SENSOR PROTEIN KDPD"/>
    <property type="match status" value="1"/>
</dbReference>
<dbReference type="InterPro" id="IPR036097">
    <property type="entry name" value="HisK_dim/P_sf"/>
</dbReference>
<name>A0A1H8B6C5_9FIRM</name>
<dbReference type="PRINTS" id="PR00344">
    <property type="entry name" value="BCTRLSENSOR"/>
</dbReference>
<dbReference type="SUPFAM" id="SSF55781">
    <property type="entry name" value="GAF domain-like"/>
    <property type="match status" value="1"/>
</dbReference>
<protein>
    <recommendedName>
        <fullName evidence="3">histidine kinase</fullName>
        <ecNumber evidence="3">2.7.13.3</ecNumber>
    </recommendedName>
</protein>
<evidence type="ECO:0000256" key="12">
    <source>
        <dbReference type="ARBA" id="ARBA00023136"/>
    </source>
</evidence>
<evidence type="ECO:0000256" key="9">
    <source>
        <dbReference type="ARBA" id="ARBA00022840"/>
    </source>
</evidence>
<dbReference type="Gene3D" id="3.30.565.10">
    <property type="entry name" value="Histidine kinase-like ATPase, C-terminal domain"/>
    <property type="match status" value="1"/>
</dbReference>
<dbReference type="SUPFAM" id="SSF47384">
    <property type="entry name" value="Homodimeric domain of signal transducing histidine kinase"/>
    <property type="match status" value="1"/>
</dbReference>
<evidence type="ECO:0000313" key="16">
    <source>
        <dbReference type="Proteomes" id="UP000199158"/>
    </source>
</evidence>